<evidence type="ECO:0008006" key="3">
    <source>
        <dbReference type="Google" id="ProtNLM"/>
    </source>
</evidence>
<protein>
    <recommendedName>
        <fullName evidence="3">Tetratricopeptide repeat protein</fullName>
    </recommendedName>
</protein>
<name>A0A6P1M074_9BACT</name>
<dbReference type="SUPFAM" id="SSF48208">
    <property type="entry name" value="Six-hairpin glycosidases"/>
    <property type="match status" value="1"/>
</dbReference>
<dbReference type="GO" id="GO:0005975">
    <property type="term" value="P:carbohydrate metabolic process"/>
    <property type="evidence" value="ECO:0007669"/>
    <property type="project" value="InterPro"/>
</dbReference>
<reference evidence="1 2" key="1">
    <citation type="submission" date="2020-01" db="EMBL/GenBank/DDBJ databases">
        <title>Ponticoccus aerotolerans gen. nov., sp. nov., an anaerobic bacterium and proposal of Ponticoccusceae fam. nov., Ponticoccusles ord. nov. and Ponticoccuse classis nov. in the phylum Kiritimatiellaeota.</title>
        <authorList>
            <person name="Zhou L.Y."/>
            <person name="Du Z.J."/>
        </authorList>
    </citation>
    <scope>NUCLEOTIDE SEQUENCE [LARGE SCALE GENOMIC DNA]</scope>
    <source>
        <strain evidence="1 2">S-5007</strain>
    </source>
</reference>
<organism evidence="1 2">
    <name type="scientific">Tichowtungia aerotolerans</name>
    <dbReference type="NCBI Taxonomy" id="2697043"/>
    <lineage>
        <taxon>Bacteria</taxon>
        <taxon>Pseudomonadati</taxon>
        <taxon>Kiritimatiellota</taxon>
        <taxon>Tichowtungiia</taxon>
        <taxon>Tichowtungiales</taxon>
        <taxon>Tichowtungiaceae</taxon>
        <taxon>Tichowtungia</taxon>
    </lineage>
</organism>
<gene>
    <name evidence="1" type="ORF">GT409_01615</name>
</gene>
<dbReference type="EMBL" id="CP047593">
    <property type="protein sequence ID" value="QHI68199.1"/>
    <property type="molecule type" value="Genomic_DNA"/>
</dbReference>
<proteinExistence type="predicted"/>
<dbReference type="Proteomes" id="UP000464954">
    <property type="component" value="Chromosome"/>
</dbReference>
<dbReference type="InterPro" id="IPR011990">
    <property type="entry name" value="TPR-like_helical_dom_sf"/>
</dbReference>
<dbReference type="InterPro" id="IPR012341">
    <property type="entry name" value="6hp_glycosidase-like_sf"/>
</dbReference>
<dbReference type="InterPro" id="IPR008928">
    <property type="entry name" value="6-hairpin_glycosidase_sf"/>
</dbReference>
<dbReference type="Gene3D" id="1.25.40.10">
    <property type="entry name" value="Tetratricopeptide repeat domain"/>
    <property type="match status" value="1"/>
</dbReference>
<dbReference type="Gene3D" id="1.50.10.10">
    <property type="match status" value="1"/>
</dbReference>
<dbReference type="KEGG" id="taer:GT409_01615"/>
<keyword evidence="2" id="KW-1185">Reference proteome</keyword>
<accession>A0A6P1M074</accession>
<sequence length="723" mass="82533">MQNVSIDYPAVPWEPDWRLCSEPEDSVRFITQNIPGAITTPGSDWTLQLTKPSLPLRSRLFHNGLSIHIRKQKKNKSITAFSTGNGILNGLVTGLPMPELSGSEQSSPTAGETWIRKPGNNTLLLCKESRFVLITGNLPDELAIAKAEEALDQNFDAIAADETKQRERISKLFSINPRHNPPVALAAETLHQRLRGRTPSIHGVWSTSDGFENETFSLNELYPLTRAWLLLCPETALELVQTALALQLPSGGFPAWINDQGAVSSVAPWPMMIQSFELAWQKESNSALLKKHLPAMRKYMQWALRYYDPHRDRIPAWQSDMEVFVPNSFERNKATPDLTVMLMGELEALLRLCRKNEYAQTAIDQLNEEHAQLTHTLTSVFWNPETKAFSNVWKDGHILHEPSFGSFTPLCRPDLPAQFKSPLLENFEETHGFPGRDNPSSWKKEQIDDTTHLPAIQQFMAFDALRCSDDGRALLMLFVRRAREGFAAWFERERIDTARHEAHEERSEKHIFSLGPITAALILTTQKEFQREAVKNAPAVKTLQRWAHRFRFDATDLRIIIGVGITILLVHLLYHPIRPANEATRMSEAALNYKQGNLTKALQICRQYPDNPLSCFLRANLMMLTENPAEAEKLYLKTLNEKIESPSALFGYALSLQMNEKFDLAIRRYNDFIDIHEAKLRNPNQTDLIDLAYEYLRLTEEKFTKPPKWKRAYMLPEMNDLGL</sequence>
<dbReference type="RefSeq" id="WP_160626288.1">
    <property type="nucleotide sequence ID" value="NZ_CP047593.1"/>
</dbReference>
<evidence type="ECO:0000313" key="1">
    <source>
        <dbReference type="EMBL" id="QHI68199.1"/>
    </source>
</evidence>
<dbReference type="AlphaFoldDB" id="A0A6P1M074"/>
<evidence type="ECO:0000313" key="2">
    <source>
        <dbReference type="Proteomes" id="UP000464954"/>
    </source>
</evidence>
<dbReference type="SUPFAM" id="SSF48452">
    <property type="entry name" value="TPR-like"/>
    <property type="match status" value="1"/>
</dbReference>